<keyword evidence="3" id="KW-0479">Metal-binding</keyword>
<dbReference type="GO" id="GO:0006048">
    <property type="term" value="P:UDP-N-acetylglucosamine biosynthetic process"/>
    <property type="evidence" value="ECO:0007669"/>
    <property type="project" value="TreeGrafter"/>
</dbReference>
<dbReference type="AlphaFoldDB" id="A0A177EAJ5"/>
<dbReference type="Pfam" id="PF00408">
    <property type="entry name" value="PGM_PMM_IV"/>
    <property type="match status" value="1"/>
</dbReference>
<dbReference type="InterPro" id="IPR005844">
    <property type="entry name" value="A-D-PHexomutase_a/b/a-I"/>
</dbReference>
<keyword evidence="5" id="KW-0413">Isomerase</keyword>
<dbReference type="SUPFAM" id="SSF53738">
    <property type="entry name" value="Phosphoglucomutase, first 3 domains"/>
    <property type="match status" value="2"/>
</dbReference>
<sequence>MVDLNRFKRETVRTVDFGTAGYRTESQVIADIVLRAYLVCLIRSSAENRPIGMVLTASHNPERDNGIKYVDSTGNMFSSEWERISDTIVNCLNEDLGRVAGQYDVSGSMVFVSRDTRESGKAMAEKLAKVNSTLGEKHLLVDLGVTSTPMMHFLVREMWRQDVKNSDFIAQGKNELLQLSEKIRVQYWSRLERYTALTQRIFGDQARSTRVLDSANGVGRADIGRISASMKGFSKVLLLENDKGLNEECGSDFIKSKNAAPSGITKKGEETQISTNEGTISGETLVCAFDGDGDRIIYYSPSTNEQMDGDRLCVLFSSFINHLLSICQKAVKMAPVVTQYSNGAAMKELGARGKLEIASTGVKNMQKVSLGHPIAVWFENNGHGTIYFSDETKKHLAEQLGYTSGGNILDLPETEFMAEISEILSSPPINPNPNPLKKASPYNASFLQISEKEALLLLFGLSSLFDPFIGDAVVNMCVAEGIFYSEFINPKVLLALYKNLPNVLVSVAGNRDGLSDLFVQTIQDRFSSLRIHLRASGTEDVIRVYAEGECLESITAAVEEIKKMVGEL</sequence>
<keyword evidence="4" id="KW-0460">Magnesium</keyword>
<evidence type="ECO:0000259" key="6">
    <source>
        <dbReference type="Pfam" id="PF00408"/>
    </source>
</evidence>
<dbReference type="Pfam" id="PF21404">
    <property type="entry name" value="AMG1_III"/>
    <property type="match status" value="1"/>
</dbReference>
<organism evidence="9 10">
    <name type="scientific">Nematocida displodere</name>
    <dbReference type="NCBI Taxonomy" id="1805483"/>
    <lineage>
        <taxon>Eukaryota</taxon>
        <taxon>Fungi</taxon>
        <taxon>Fungi incertae sedis</taxon>
        <taxon>Microsporidia</taxon>
        <taxon>Nematocida</taxon>
    </lineage>
</organism>
<dbReference type="InterPro" id="IPR005843">
    <property type="entry name" value="A-D-PHexomutase_C"/>
</dbReference>
<dbReference type="SUPFAM" id="SSF55957">
    <property type="entry name" value="Phosphoglucomutase, C-terminal domain"/>
    <property type="match status" value="1"/>
</dbReference>
<dbReference type="OrthoDB" id="1928at2759"/>
<reference evidence="9 10" key="1">
    <citation type="submission" date="2016-02" db="EMBL/GenBank/DDBJ databases">
        <title>Discovery of a natural microsporidian pathogen with a broad tissue tropism in Caenorhabditis elegans.</title>
        <authorList>
            <person name="Luallen R.J."/>
            <person name="Reinke A.W."/>
            <person name="Tong L."/>
            <person name="Botts M.R."/>
            <person name="Felix M.-A."/>
            <person name="Troemel E.R."/>
        </authorList>
    </citation>
    <scope>NUCLEOTIDE SEQUENCE [LARGE SCALE GENOMIC DNA]</scope>
    <source>
        <strain evidence="9 10">JUm2807</strain>
    </source>
</reference>
<dbReference type="InterPro" id="IPR016066">
    <property type="entry name" value="A-D-PHexomutase_CS"/>
</dbReference>
<dbReference type="PANTHER" id="PTHR45955">
    <property type="entry name" value="PHOSPHOACETYLGLUCOSAMINE MUTASE"/>
    <property type="match status" value="1"/>
</dbReference>
<evidence type="ECO:0000313" key="9">
    <source>
        <dbReference type="EMBL" id="OAG28818.1"/>
    </source>
</evidence>
<dbReference type="EMBL" id="LTDL01000042">
    <property type="protein sequence ID" value="OAG28818.1"/>
    <property type="molecule type" value="Genomic_DNA"/>
</dbReference>
<dbReference type="RefSeq" id="XP_067543563.1">
    <property type="nucleotide sequence ID" value="XM_067688375.1"/>
</dbReference>
<dbReference type="PROSITE" id="PS00710">
    <property type="entry name" value="PGM_PMM"/>
    <property type="match status" value="1"/>
</dbReference>
<dbReference type="InterPro" id="IPR016055">
    <property type="entry name" value="A-D-PHexomutase_a/b/a-I/II/III"/>
</dbReference>
<dbReference type="PANTHER" id="PTHR45955:SF1">
    <property type="entry name" value="PHOSPHOACETYLGLUCOSAMINE MUTASE"/>
    <property type="match status" value="1"/>
</dbReference>
<protein>
    <submittedName>
        <fullName evidence="9">Phosphoacetylglucosamine mutase</fullName>
    </submittedName>
</protein>
<comment type="similarity">
    <text evidence="2">Belongs to the phosphohexose mutase family.</text>
</comment>
<evidence type="ECO:0000256" key="5">
    <source>
        <dbReference type="ARBA" id="ARBA00023235"/>
    </source>
</evidence>
<dbReference type="GO" id="GO:0005975">
    <property type="term" value="P:carbohydrate metabolic process"/>
    <property type="evidence" value="ECO:0007669"/>
    <property type="project" value="InterPro"/>
</dbReference>
<evidence type="ECO:0000256" key="1">
    <source>
        <dbReference type="ARBA" id="ARBA00001946"/>
    </source>
</evidence>
<feature type="domain" description="Alpha-D-phosphohexomutase alpha/beta/alpha" evidence="7">
    <location>
        <begin position="50"/>
        <end position="84"/>
    </location>
</feature>
<dbReference type="InterPro" id="IPR049022">
    <property type="entry name" value="AMG1_III"/>
</dbReference>
<comment type="cofactor">
    <cofactor evidence="1">
        <name>Mg(2+)</name>
        <dbReference type="ChEBI" id="CHEBI:18420"/>
    </cofactor>
</comment>
<comment type="caution">
    <text evidence="9">The sequence shown here is derived from an EMBL/GenBank/DDBJ whole genome shotgun (WGS) entry which is preliminary data.</text>
</comment>
<evidence type="ECO:0000256" key="4">
    <source>
        <dbReference type="ARBA" id="ARBA00022842"/>
    </source>
</evidence>
<dbReference type="GO" id="GO:0004610">
    <property type="term" value="F:phosphoacetylglucosamine mutase activity"/>
    <property type="evidence" value="ECO:0007669"/>
    <property type="project" value="TreeGrafter"/>
</dbReference>
<name>A0A177EAJ5_9MICR</name>
<evidence type="ECO:0000259" key="7">
    <source>
        <dbReference type="Pfam" id="PF02878"/>
    </source>
</evidence>
<feature type="domain" description="Alpha-D-phosphohexomutase C-terminal" evidence="6">
    <location>
        <begin position="530"/>
        <end position="560"/>
    </location>
</feature>
<keyword evidence="10" id="KW-1185">Reference proteome</keyword>
<dbReference type="GO" id="GO:0000287">
    <property type="term" value="F:magnesium ion binding"/>
    <property type="evidence" value="ECO:0007669"/>
    <property type="project" value="InterPro"/>
</dbReference>
<evidence type="ECO:0000259" key="8">
    <source>
        <dbReference type="Pfam" id="PF21404"/>
    </source>
</evidence>
<dbReference type="Gene3D" id="3.30.310.50">
    <property type="entry name" value="Alpha-D-phosphohexomutase, C-terminal domain"/>
    <property type="match status" value="1"/>
</dbReference>
<evidence type="ECO:0000256" key="2">
    <source>
        <dbReference type="ARBA" id="ARBA00010231"/>
    </source>
</evidence>
<evidence type="ECO:0000313" key="10">
    <source>
        <dbReference type="Proteomes" id="UP000185944"/>
    </source>
</evidence>
<dbReference type="STRING" id="1805483.A0A177EAJ5"/>
<dbReference type="GeneID" id="93647307"/>
<feature type="domain" description="Phosphoacetylglucosamine mutase AMG1" evidence="8">
    <location>
        <begin position="308"/>
        <end position="399"/>
    </location>
</feature>
<gene>
    <name evidence="9" type="ORF">NEDG_00957</name>
</gene>
<accession>A0A177EAJ5</accession>
<dbReference type="InterPro" id="IPR036900">
    <property type="entry name" value="A-D-PHexomutase_C_sf"/>
</dbReference>
<dbReference type="Proteomes" id="UP000185944">
    <property type="component" value="Unassembled WGS sequence"/>
</dbReference>
<feature type="domain" description="Alpha-D-phosphohexomutase alpha/beta/alpha" evidence="7">
    <location>
        <begin position="105"/>
        <end position="158"/>
    </location>
</feature>
<proteinExistence type="inferred from homology"/>
<dbReference type="Gene3D" id="3.40.120.10">
    <property type="entry name" value="Alpha-D-Glucose-1,6-Bisphosphate, subunit A, domain 3"/>
    <property type="match status" value="3"/>
</dbReference>
<evidence type="ECO:0000256" key="3">
    <source>
        <dbReference type="ARBA" id="ARBA00022723"/>
    </source>
</evidence>
<dbReference type="VEuPathDB" id="MicrosporidiaDB:NEDG_00957"/>
<dbReference type="Pfam" id="PF02878">
    <property type="entry name" value="PGM_PMM_I"/>
    <property type="match status" value="2"/>
</dbReference>